<evidence type="ECO:0000259" key="1">
    <source>
        <dbReference type="Pfam" id="PF19810"/>
    </source>
</evidence>
<protein>
    <recommendedName>
        <fullName evidence="1">HFX-2341-like N-terminal domain-containing protein</fullName>
    </recommendedName>
</protein>
<gene>
    <name evidence="2" type="ORF">HX833_03760</name>
</gene>
<dbReference type="Pfam" id="PF19810">
    <property type="entry name" value="HFX_2341_N"/>
    <property type="match status" value="1"/>
</dbReference>
<dbReference type="EMBL" id="JACASX010000004">
    <property type="protein sequence ID" value="NWK05191.1"/>
    <property type="molecule type" value="Genomic_DNA"/>
</dbReference>
<organism evidence="2 3">
    <name type="scientific">Marine Group I thaumarchaeote</name>
    <dbReference type="NCBI Taxonomy" id="2511932"/>
    <lineage>
        <taxon>Archaea</taxon>
        <taxon>Nitrososphaerota</taxon>
        <taxon>Marine Group I</taxon>
    </lineage>
</organism>
<name>A0A7K4NQL7_9ARCH</name>
<dbReference type="InterPro" id="IPR011335">
    <property type="entry name" value="Restrct_endonuc-II-like"/>
</dbReference>
<dbReference type="InterPro" id="IPR046260">
    <property type="entry name" value="HFX_2341-like_N"/>
</dbReference>
<evidence type="ECO:0000313" key="2">
    <source>
        <dbReference type="EMBL" id="NWK05191.1"/>
    </source>
</evidence>
<evidence type="ECO:0000313" key="3">
    <source>
        <dbReference type="Proteomes" id="UP000526196"/>
    </source>
</evidence>
<feature type="domain" description="HFX-2341-like N-terminal" evidence="1">
    <location>
        <begin position="2"/>
        <end position="123"/>
    </location>
</feature>
<dbReference type="AlphaFoldDB" id="A0A7K4NQL7"/>
<reference evidence="2 3" key="1">
    <citation type="journal article" date="2019" name="Environ. Microbiol.">
        <title>Genomics insights into ecotype formation of ammonia-oxidizing archaea in the deep ocean.</title>
        <authorList>
            <person name="Wang Y."/>
            <person name="Huang J.M."/>
            <person name="Cui G.J."/>
            <person name="Nunoura T."/>
            <person name="Takaki Y."/>
            <person name="Li W.L."/>
            <person name="Li J."/>
            <person name="Gao Z.M."/>
            <person name="Takai K."/>
            <person name="Zhang A.Q."/>
            <person name="Stepanauskas R."/>
        </authorList>
    </citation>
    <scope>NUCLEOTIDE SEQUENCE [LARGE SCALE GENOMIC DNA]</scope>
    <source>
        <strain evidence="2 3">F20</strain>
    </source>
</reference>
<accession>A0A7K4NQL7</accession>
<dbReference type="SUPFAM" id="SSF52980">
    <property type="entry name" value="Restriction endonuclease-like"/>
    <property type="match status" value="1"/>
</dbReference>
<dbReference type="Proteomes" id="UP000526196">
    <property type="component" value="Unassembled WGS sequence"/>
</dbReference>
<comment type="caution">
    <text evidence="2">The sequence shown here is derived from an EMBL/GenBank/DDBJ whole genome shotgun (WGS) entry which is preliminary data.</text>
</comment>
<dbReference type="Gene3D" id="3.40.50.10770">
    <property type="entry name" value="Hypothetical protein VC1899 like domain (Restriction endonuclease-like)"/>
    <property type="match status" value="1"/>
</dbReference>
<proteinExistence type="predicted"/>
<sequence>MPIGENVKHVTAAIKEPSYLPINKIYLIHSPDNSEFPLKQIAVDLKKDLEKIGHTVILRELSATGAFEMHPILDEITKIERKEHGDDPNPLNDIVVNVTGGTNIMAVASMWAAGSLKLDSYYILREDKNPGLKSYLVPIATPKYNRFSVSANNPDHQQILDVLSKQTFDWEGIPETSKEPVEVNQSIKNSDWNAKETRKGVATLKDLKEIIETKYKVSKQTTRNRLDQMEADGLVSIKHNVPKHSVKGGVEYPRHEYFIDQKEPLVSITAMGKSALLGYKPTK</sequence>